<dbReference type="PROSITE" id="PS50994">
    <property type="entry name" value="INTEGRASE"/>
    <property type="match status" value="1"/>
</dbReference>
<dbReference type="GO" id="GO:0015074">
    <property type="term" value="P:DNA integration"/>
    <property type="evidence" value="ECO:0007669"/>
    <property type="project" value="InterPro"/>
</dbReference>
<accession>A0A7J6RUY6</accession>
<feature type="domain" description="Integrase catalytic" evidence="1">
    <location>
        <begin position="174"/>
        <end position="349"/>
    </location>
</feature>
<dbReference type="InterPro" id="IPR036397">
    <property type="entry name" value="RNaseH_sf"/>
</dbReference>
<dbReference type="AlphaFoldDB" id="A0A7J6RUY6"/>
<dbReference type="Proteomes" id="UP000574390">
    <property type="component" value="Unassembled WGS sequence"/>
</dbReference>
<evidence type="ECO:0000313" key="3">
    <source>
        <dbReference type="Proteomes" id="UP000574390"/>
    </source>
</evidence>
<dbReference type="Gene3D" id="3.30.420.10">
    <property type="entry name" value="Ribonuclease H-like superfamily/Ribonuclease H"/>
    <property type="match status" value="1"/>
</dbReference>
<evidence type="ECO:0000259" key="1">
    <source>
        <dbReference type="PROSITE" id="PS50994"/>
    </source>
</evidence>
<proteinExistence type="predicted"/>
<dbReference type="InterPro" id="IPR012337">
    <property type="entry name" value="RNaseH-like_sf"/>
</dbReference>
<evidence type="ECO:0000313" key="2">
    <source>
        <dbReference type="EMBL" id="KAF4724126.1"/>
    </source>
</evidence>
<dbReference type="EMBL" id="JABANM010019651">
    <property type="protein sequence ID" value="KAF4724126.1"/>
    <property type="molecule type" value="Genomic_DNA"/>
</dbReference>
<dbReference type="PANTHER" id="PTHR37984">
    <property type="entry name" value="PROTEIN CBG26694"/>
    <property type="match status" value="1"/>
</dbReference>
<dbReference type="GO" id="GO:0003676">
    <property type="term" value="F:nucleic acid binding"/>
    <property type="evidence" value="ECO:0007669"/>
    <property type="project" value="InterPro"/>
</dbReference>
<dbReference type="InterPro" id="IPR050951">
    <property type="entry name" value="Retrovirus_Pol_polyprotein"/>
</dbReference>
<comment type="caution">
    <text evidence="2">The sequence shown here is derived from an EMBL/GenBank/DDBJ whole genome shotgun (WGS) entry which is preliminary data.</text>
</comment>
<reference evidence="2 3" key="1">
    <citation type="submission" date="2020-04" db="EMBL/GenBank/DDBJ databases">
        <title>Perkinsus olseni comparative genomics.</title>
        <authorList>
            <person name="Bogema D.R."/>
        </authorList>
    </citation>
    <scope>NUCLEOTIDE SEQUENCE [LARGE SCALE GENOMIC DNA]</scope>
    <source>
        <strain evidence="2">ATCC PRA-205</strain>
    </source>
</reference>
<name>A0A7J6RUY6_PEROL</name>
<gene>
    <name evidence="2" type="ORF">FOZ62_032205</name>
</gene>
<sequence length="458" mass="52626">MSDCGPENATKIKKVTFFTDSEITIHRLRAWRSDSRLSGHDRLRVEACGRAVKCNSYDLVISNDVGLCDRIRSSQERDDWTQGMKAKIKDGAVLRSPATRGLCIDEVTGLLCKRTLNWKVVNEKLQDEIIEKLHAHGGLPQNIRMLCSHFHFKHMKAKYQEARKATANLPAWQTNWQPWECVSLDIVGPLCPGCEDDRHQKENPKQLRYYLSFVDVATKFMINVPIANRLVTTLVSAVDEVFVTREQIPKCLITDRESGFLSKTFQSYLLTLPFVIHHVTGAPYQGPHGGHYERLHADITKFLKGALVAAGENAFCWHRHLPEATRLHNVMPFDQDIDLSPMDLFRGYAPRRLLDNLEKDEIVDKLHMVSPDVPSIIQDLASQIKSGQEVKFREYRRLWQLRRSESFEKVLSRIRHHRELHLGDIVYRWRPARAIDTAPSGLLSSPLDHYAKRALKVK</sequence>
<dbReference type="SUPFAM" id="SSF53098">
    <property type="entry name" value="Ribonuclease H-like"/>
    <property type="match status" value="1"/>
</dbReference>
<protein>
    <recommendedName>
        <fullName evidence="1">Integrase catalytic domain-containing protein</fullName>
    </recommendedName>
</protein>
<dbReference type="PANTHER" id="PTHR37984:SF5">
    <property type="entry name" value="PROTEIN NYNRIN-LIKE"/>
    <property type="match status" value="1"/>
</dbReference>
<organism evidence="2 3">
    <name type="scientific">Perkinsus olseni</name>
    <name type="common">Perkinsus atlanticus</name>
    <dbReference type="NCBI Taxonomy" id="32597"/>
    <lineage>
        <taxon>Eukaryota</taxon>
        <taxon>Sar</taxon>
        <taxon>Alveolata</taxon>
        <taxon>Perkinsozoa</taxon>
        <taxon>Perkinsea</taxon>
        <taxon>Perkinsida</taxon>
        <taxon>Perkinsidae</taxon>
        <taxon>Perkinsus</taxon>
    </lineage>
</organism>
<dbReference type="InterPro" id="IPR001584">
    <property type="entry name" value="Integrase_cat-core"/>
</dbReference>